<gene>
    <name evidence="9" type="ORF">EJO69_09450</name>
</gene>
<organism evidence="9 10">
    <name type="scientific">Flaviflexus salsibiostraticola</name>
    <dbReference type="NCBI Taxonomy" id="1282737"/>
    <lineage>
        <taxon>Bacteria</taxon>
        <taxon>Bacillati</taxon>
        <taxon>Actinomycetota</taxon>
        <taxon>Actinomycetes</taxon>
        <taxon>Actinomycetales</taxon>
        <taxon>Actinomycetaceae</taxon>
        <taxon>Flaviflexus</taxon>
    </lineage>
</organism>
<evidence type="ECO:0000313" key="10">
    <source>
        <dbReference type="Proteomes" id="UP000270021"/>
    </source>
</evidence>
<dbReference type="EMBL" id="CP034438">
    <property type="protein sequence ID" value="AZN30507.1"/>
    <property type="molecule type" value="Genomic_DNA"/>
</dbReference>
<dbReference type="RefSeq" id="WP_126041305.1">
    <property type="nucleotide sequence ID" value="NZ_CP034438.1"/>
</dbReference>
<dbReference type="GO" id="GO:0005886">
    <property type="term" value="C:plasma membrane"/>
    <property type="evidence" value="ECO:0007669"/>
    <property type="project" value="UniProtKB-SubCell"/>
</dbReference>
<dbReference type="KEGG" id="fsl:EJO69_09450"/>
<dbReference type="PROSITE" id="PS50928">
    <property type="entry name" value="ABC_TM1"/>
    <property type="match status" value="1"/>
</dbReference>
<comment type="subcellular location">
    <subcellularLocation>
        <location evidence="1 7">Cell membrane</location>
        <topology evidence="1 7">Multi-pass membrane protein</topology>
    </subcellularLocation>
</comment>
<feature type="transmembrane region" description="Helical" evidence="7">
    <location>
        <begin position="62"/>
        <end position="84"/>
    </location>
</feature>
<comment type="similarity">
    <text evidence="7">Belongs to the binding-protein-dependent transport system permease family.</text>
</comment>
<dbReference type="GO" id="GO:0055085">
    <property type="term" value="P:transmembrane transport"/>
    <property type="evidence" value="ECO:0007669"/>
    <property type="project" value="InterPro"/>
</dbReference>
<name>A0A3S8ZAL8_9ACTO</name>
<feature type="transmembrane region" description="Helical" evidence="7">
    <location>
        <begin position="216"/>
        <end position="238"/>
    </location>
</feature>
<keyword evidence="10" id="KW-1185">Reference proteome</keyword>
<keyword evidence="3" id="KW-1003">Cell membrane</keyword>
<evidence type="ECO:0000256" key="3">
    <source>
        <dbReference type="ARBA" id="ARBA00022475"/>
    </source>
</evidence>
<keyword evidence="4 7" id="KW-0812">Transmembrane</keyword>
<evidence type="ECO:0000256" key="1">
    <source>
        <dbReference type="ARBA" id="ARBA00004651"/>
    </source>
</evidence>
<reference evidence="9 10" key="1">
    <citation type="submission" date="2018-12" db="EMBL/GenBank/DDBJ databases">
        <title>Complete genome sequence of Flaviflexus salsibiostraticola KCTC 33148.</title>
        <authorList>
            <person name="Bae J.-W."/>
        </authorList>
    </citation>
    <scope>NUCLEOTIDE SEQUENCE [LARGE SCALE GENOMIC DNA]</scope>
    <source>
        <strain evidence="9 10">KCTC 33148</strain>
    </source>
</reference>
<evidence type="ECO:0000259" key="8">
    <source>
        <dbReference type="PROSITE" id="PS50928"/>
    </source>
</evidence>
<evidence type="ECO:0000313" key="9">
    <source>
        <dbReference type="EMBL" id="AZN30507.1"/>
    </source>
</evidence>
<feature type="domain" description="ABC transmembrane type-1" evidence="8">
    <location>
        <begin position="55"/>
        <end position="239"/>
    </location>
</feature>
<sequence length="255" mass="27352">MRTTTVSLGLLGTAIVLALWWVTSTNSTELYYPDAPDVLESVWTYWFTGEGRPDLLSSLANLAVGLLIGIVGGFALGLLIGQVPFVRYGLTPTLEFVRAIPATALIPFAIVIFGLGDQMKVTIIALGTLFPVLLNVIDGVRAIPRESHDTAKSFGITGWTKQAFVVMPAALPRAVAGITVAIPLSLILVVTSEMRGSREGIGAYLITASNSFDQSAVWGVIILLGVLGFALTTAFRFIEHRLLAWDRGLHGRDTL</sequence>
<evidence type="ECO:0000256" key="7">
    <source>
        <dbReference type="RuleBase" id="RU363032"/>
    </source>
</evidence>
<feature type="transmembrane region" description="Helical" evidence="7">
    <location>
        <begin position="96"/>
        <end position="115"/>
    </location>
</feature>
<accession>A0A3S8ZAL8</accession>
<dbReference type="SUPFAM" id="SSF161098">
    <property type="entry name" value="MetI-like"/>
    <property type="match status" value="1"/>
</dbReference>
<evidence type="ECO:0000256" key="5">
    <source>
        <dbReference type="ARBA" id="ARBA00022989"/>
    </source>
</evidence>
<proteinExistence type="inferred from homology"/>
<feature type="transmembrane region" description="Helical" evidence="7">
    <location>
        <begin position="121"/>
        <end position="143"/>
    </location>
</feature>
<dbReference type="PANTHER" id="PTHR30151:SF0">
    <property type="entry name" value="ABC TRANSPORTER PERMEASE PROTEIN MJ0413-RELATED"/>
    <property type="match status" value="1"/>
</dbReference>
<evidence type="ECO:0000256" key="6">
    <source>
        <dbReference type="ARBA" id="ARBA00023136"/>
    </source>
</evidence>
<dbReference type="Pfam" id="PF00528">
    <property type="entry name" value="BPD_transp_1"/>
    <property type="match status" value="1"/>
</dbReference>
<dbReference type="OrthoDB" id="3173654at2"/>
<keyword evidence="5 7" id="KW-1133">Transmembrane helix</keyword>
<keyword evidence="2 7" id="KW-0813">Transport</keyword>
<dbReference type="Gene3D" id="1.10.3720.10">
    <property type="entry name" value="MetI-like"/>
    <property type="match status" value="1"/>
</dbReference>
<dbReference type="CDD" id="cd06261">
    <property type="entry name" value="TM_PBP2"/>
    <property type="match status" value="1"/>
</dbReference>
<evidence type="ECO:0000256" key="4">
    <source>
        <dbReference type="ARBA" id="ARBA00022692"/>
    </source>
</evidence>
<dbReference type="PANTHER" id="PTHR30151">
    <property type="entry name" value="ALKANE SULFONATE ABC TRANSPORTER-RELATED, MEMBRANE SUBUNIT"/>
    <property type="match status" value="1"/>
</dbReference>
<dbReference type="InterPro" id="IPR035906">
    <property type="entry name" value="MetI-like_sf"/>
</dbReference>
<feature type="transmembrane region" description="Helical" evidence="7">
    <location>
        <begin position="164"/>
        <end position="190"/>
    </location>
</feature>
<evidence type="ECO:0000256" key="2">
    <source>
        <dbReference type="ARBA" id="ARBA00022448"/>
    </source>
</evidence>
<keyword evidence="6 7" id="KW-0472">Membrane</keyword>
<dbReference type="AlphaFoldDB" id="A0A3S8ZAL8"/>
<protein>
    <submittedName>
        <fullName evidence="9">ABC transporter permease</fullName>
    </submittedName>
</protein>
<dbReference type="InterPro" id="IPR000515">
    <property type="entry name" value="MetI-like"/>
</dbReference>
<dbReference type="Proteomes" id="UP000270021">
    <property type="component" value="Chromosome"/>
</dbReference>